<dbReference type="InterPro" id="IPR006842">
    <property type="entry name" value="Transposase_31"/>
</dbReference>
<dbReference type="Proteomes" id="UP000007880">
    <property type="component" value="Chromosome"/>
</dbReference>
<dbReference type="STRING" id="926550.CLDAP_40430"/>
<proteinExistence type="predicted"/>
<evidence type="ECO:0000313" key="3">
    <source>
        <dbReference type="Proteomes" id="UP000007880"/>
    </source>
</evidence>
<accession>I0I9Z5</accession>
<dbReference type="Pfam" id="PF04754">
    <property type="entry name" value="Transposase_31"/>
    <property type="match status" value="1"/>
</dbReference>
<dbReference type="KEGG" id="cap:CLDAP_40430"/>
<dbReference type="HOGENOM" id="CLU_3267087_0_0_0"/>
<dbReference type="AlphaFoldDB" id="I0I9Z5"/>
<reference evidence="2 3" key="1">
    <citation type="submission" date="2012-02" db="EMBL/GenBank/DDBJ databases">
        <title>Complete genome sequence of Caldilinea aerophila DSM 14535 (= NBRC 102666).</title>
        <authorList>
            <person name="Oguchi A."/>
            <person name="Hosoyama A."/>
            <person name="Sekine M."/>
            <person name="Fukai R."/>
            <person name="Kato Y."/>
            <person name="Nakamura S."/>
            <person name="Hanada S."/>
            <person name="Yamazaki S."/>
            <person name="Fujita N."/>
        </authorList>
    </citation>
    <scope>NUCLEOTIDE SEQUENCE [LARGE SCALE GENOMIC DNA]</scope>
    <source>
        <strain evidence="3">DSM 14535 / JCM 11387 / NBRC 104270 / STL-6-O1</strain>
    </source>
</reference>
<evidence type="ECO:0000313" key="2">
    <source>
        <dbReference type="EMBL" id="BAM02083.1"/>
    </source>
</evidence>
<name>I0I9Z5_CALAS</name>
<protein>
    <recommendedName>
        <fullName evidence="1">Transposase (putative) YhgA-like domain-containing protein</fullName>
    </recommendedName>
</protein>
<feature type="domain" description="Transposase (putative) YhgA-like" evidence="1">
    <location>
        <begin position="3"/>
        <end position="27"/>
    </location>
</feature>
<dbReference type="EMBL" id="AP012337">
    <property type="protein sequence ID" value="BAM02083.1"/>
    <property type="molecule type" value="Genomic_DNA"/>
</dbReference>
<organism evidence="2 3">
    <name type="scientific">Caldilinea aerophila (strain DSM 14535 / JCM 11387 / NBRC 104270 / STL-6-O1)</name>
    <dbReference type="NCBI Taxonomy" id="926550"/>
    <lineage>
        <taxon>Bacteria</taxon>
        <taxon>Bacillati</taxon>
        <taxon>Chloroflexota</taxon>
        <taxon>Caldilineae</taxon>
        <taxon>Caldilineales</taxon>
        <taxon>Caldilineaceae</taxon>
        <taxon>Caldilinea</taxon>
    </lineage>
</organism>
<keyword evidence="3" id="KW-1185">Reference proteome</keyword>
<evidence type="ECO:0000259" key="1">
    <source>
        <dbReference type="Pfam" id="PF04754"/>
    </source>
</evidence>
<sequence length="41" mass="4690">MSQPHDKFFRTVFSDAEEAALFLREHLLFLRRVGSSGPHCG</sequence>
<gene>
    <name evidence="2" type="ordered locus">CLDAP_40430</name>
</gene>